<dbReference type="SUPFAM" id="SSF51735">
    <property type="entry name" value="NAD(P)-binding Rossmann-fold domains"/>
    <property type="match status" value="1"/>
</dbReference>
<name>A0A8H6CC92_9LECA</name>
<dbReference type="EMBL" id="JACCJB010000015">
    <property type="protein sequence ID" value="KAF6220832.1"/>
    <property type="molecule type" value="Genomic_DNA"/>
</dbReference>
<organism evidence="4 5">
    <name type="scientific">Letharia lupina</name>
    <dbReference type="NCBI Taxonomy" id="560253"/>
    <lineage>
        <taxon>Eukaryota</taxon>
        <taxon>Fungi</taxon>
        <taxon>Dikarya</taxon>
        <taxon>Ascomycota</taxon>
        <taxon>Pezizomycotina</taxon>
        <taxon>Lecanoromycetes</taxon>
        <taxon>OSLEUM clade</taxon>
        <taxon>Lecanoromycetidae</taxon>
        <taxon>Lecanorales</taxon>
        <taxon>Lecanorineae</taxon>
        <taxon>Parmeliaceae</taxon>
        <taxon>Letharia</taxon>
    </lineage>
</organism>
<dbReference type="InterPro" id="IPR051468">
    <property type="entry name" value="Fungal_SecMetab_SDRs"/>
</dbReference>
<keyword evidence="5" id="KW-1185">Reference proteome</keyword>
<evidence type="ECO:0000313" key="5">
    <source>
        <dbReference type="Proteomes" id="UP000593566"/>
    </source>
</evidence>
<dbReference type="AlphaFoldDB" id="A0A8H6CC92"/>
<dbReference type="PROSITE" id="PS00061">
    <property type="entry name" value="ADH_SHORT"/>
    <property type="match status" value="1"/>
</dbReference>
<dbReference type="InterPro" id="IPR020904">
    <property type="entry name" value="Sc_DH/Rdtase_CS"/>
</dbReference>
<dbReference type="InterPro" id="IPR036291">
    <property type="entry name" value="NAD(P)-bd_dom_sf"/>
</dbReference>
<protein>
    <submittedName>
        <fullName evidence="4">Uncharacterized protein</fullName>
    </submittedName>
</protein>
<evidence type="ECO:0000256" key="2">
    <source>
        <dbReference type="ARBA" id="ARBA00022857"/>
    </source>
</evidence>
<dbReference type="GeneID" id="59330925"/>
<dbReference type="Pfam" id="PF00106">
    <property type="entry name" value="adh_short"/>
    <property type="match status" value="1"/>
</dbReference>
<dbReference type="InterPro" id="IPR002347">
    <property type="entry name" value="SDR_fam"/>
</dbReference>
<keyword evidence="2" id="KW-0521">NADP</keyword>
<evidence type="ECO:0000256" key="1">
    <source>
        <dbReference type="ARBA" id="ARBA00006484"/>
    </source>
</evidence>
<accession>A0A8H6CC92</accession>
<sequence length="254" mass="26881">MASPNSHTYLVTGANRGKRSFLSLTTTYLSRPNTTVIAGVRDPSTPSSKALSGVHRDPSSTLIIVKIDNTSATDAKTAVAFLQSEHKISKLDTVIANAAVQNLVFATLADVDPAQVQEHLSINAIGSLLLFQAVLPLLQKASQPKFVVLGSPIGSIGGMEKRPVPMGAYGVSKTAAHYLVRKIHFENEGLIAFAVDPGFVQTASGNEAARAFGMGEAPVPVKKSVEFLVATIDGATRDKTSGHFPSIEGEDWAW</sequence>
<reference evidence="4 5" key="1">
    <citation type="journal article" date="2020" name="Genomics">
        <title>Complete, high-quality genomes from long-read metagenomic sequencing of two wolf lichen thalli reveals enigmatic genome architecture.</title>
        <authorList>
            <person name="McKenzie S.K."/>
            <person name="Walston R.F."/>
            <person name="Allen J.L."/>
        </authorList>
    </citation>
    <scope>NUCLEOTIDE SEQUENCE [LARGE SCALE GENOMIC DNA]</scope>
    <source>
        <strain evidence="4">WasteWater1</strain>
    </source>
</reference>
<gene>
    <name evidence="4" type="ORF">HO133_002512</name>
</gene>
<keyword evidence="3" id="KW-0560">Oxidoreductase</keyword>
<dbReference type="Gene3D" id="3.40.50.720">
    <property type="entry name" value="NAD(P)-binding Rossmann-like Domain"/>
    <property type="match status" value="1"/>
</dbReference>
<dbReference type="PRINTS" id="PR00081">
    <property type="entry name" value="GDHRDH"/>
</dbReference>
<dbReference type="PANTHER" id="PTHR43544">
    <property type="entry name" value="SHORT-CHAIN DEHYDROGENASE/REDUCTASE"/>
    <property type="match status" value="1"/>
</dbReference>
<dbReference type="PANTHER" id="PTHR43544:SF7">
    <property type="entry name" value="NADB-LER2"/>
    <property type="match status" value="1"/>
</dbReference>
<dbReference type="GO" id="GO:0016491">
    <property type="term" value="F:oxidoreductase activity"/>
    <property type="evidence" value="ECO:0007669"/>
    <property type="project" value="UniProtKB-KW"/>
</dbReference>
<evidence type="ECO:0000313" key="4">
    <source>
        <dbReference type="EMBL" id="KAF6220832.1"/>
    </source>
</evidence>
<proteinExistence type="inferred from homology"/>
<evidence type="ECO:0000256" key="3">
    <source>
        <dbReference type="ARBA" id="ARBA00023002"/>
    </source>
</evidence>
<comment type="similarity">
    <text evidence="1">Belongs to the short-chain dehydrogenases/reductases (SDR) family.</text>
</comment>
<dbReference type="Proteomes" id="UP000593566">
    <property type="component" value="Unassembled WGS sequence"/>
</dbReference>
<dbReference type="RefSeq" id="XP_037150267.1">
    <property type="nucleotide sequence ID" value="XM_037293438.1"/>
</dbReference>
<dbReference type="GO" id="GO:0005737">
    <property type="term" value="C:cytoplasm"/>
    <property type="evidence" value="ECO:0007669"/>
    <property type="project" value="TreeGrafter"/>
</dbReference>
<comment type="caution">
    <text evidence="4">The sequence shown here is derived from an EMBL/GenBank/DDBJ whole genome shotgun (WGS) entry which is preliminary data.</text>
</comment>